<evidence type="ECO:0000256" key="4">
    <source>
        <dbReference type="ARBA" id="ARBA00023136"/>
    </source>
</evidence>
<dbReference type="Gene3D" id="3.30.1240.10">
    <property type="match status" value="1"/>
</dbReference>
<proteinExistence type="predicted"/>
<keyword evidence="4 5" id="KW-0472">Membrane</keyword>
<keyword evidence="2 5" id="KW-0812">Transmembrane</keyword>
<dbReference type="AlphaFoldDB" id="A0A1M6YPP6"/>
<dbReference type="GO" id="GO:0016791">
    <property type="term" value="F:phosphatase activity"/>
    <property type="evidence" value="ECO:0007669"/>
    <property type="project" value="UniProtKB-ARBA"/>
</dbReference>
<evidence type="ECO:0000256" key="3">
    <source>
        <dbReference type="ARBA" id="ARBA00022989"/>
    </source>
</evidence>
<protein>
    <recommendedName>
        <fullName evidence="6">Integral membrane bound transporter domain-containing protein</fullName>
    </recommendedName>
</protein>
<dbReference type="GO" id="GO:0005829">
    <property type="term" value="C:cytosol"/>
    <property type="evidence" value="ECO:0007669"/>
    <property type="project" value="TreeGrafter"/>
</dbReference>
<evidence type="ECO:0000256" key="2">
    <source>
        <dbReference type="ARBA" id="ARBA00022692"/>
    </source>
</evidence>
<dbReference type="Pfam" id="PF13515">
    <property type="entry name" value="FUSC_2"/>
    <property type="match status" value="1"/>
</dbReference>
<feature type="transmembrane region" description="Helical" evidence="5">
    <location>
        <begin position="53"/>
        <end position="74"/>
    </location>
</feature>
<dbReference type="Pfam" id="PF08282">
    <property type="entry name" value="Hydrolase_3"/>
    <property type="match status" value="1"/>
</dbReference>
<dbReference type="RefSeq" id="WP_072853189.1">
    <property type="nucleotide sequence ID" value="NZ_FRAH01000078.1"/>
</dbReference>
<evidence type="ECO:0000313" key="8">
    <source>
        <dbReference type="Proteomes" id="UP000183975"/>
    </source>
</evidence>
<organism evidence="7 8">
    <name type="scientific">Anaerotignum lactatifermentans DSM 14214</name>
    <dbReference type="NCBI Taxonomy" id="1121323"/>
    <lineage>
        <taxon>Bacteria</taxon>
        <taxon>Bacillati</taxon>
        <taxon>Bacillota</taxon>
        <taxon>Clostridia</taxon>
        <taxon>Lachnospirales</taxon>
        <taxon>Anaerotignaceae</taxon>
        <taxon>Anaerotignum</taxon>
    </lineage>
</organism>
<dbReference type="GO" id="GO:0016020">
    <property type="term" value="C:membrane"/>
    <property type="evidence" value="ECO:0007669"/>
    <property type="project" value="UniProtKB-SubCell"/>
</dbReference>
<evidence type="ECO:0000259" key="6">
    <source>
        <dbReference type="Pfam" id="PF13515"/>
    </source>
</evidence>
<dbReference type="InterPro" id="IPR049453">
    <property type="entry name" value="Memb_transporter_dom"/>
</dbReference>
<sequence length="456" mass="51866">MPKIGMRMIKTSIAVAICLLIYLLRGKQGVPVFSTIAAMICMQPYVENSKSVAFNRIIGTLTGAAMGILVSYFIREIPQKYEFLQYLIISAAVIPAMYITVLLKKTGASAMAGVVLLGVTLSTGNYPPVVDAFNRSFETIVGILVSLGVNAVHLPRQKREEFFFVTGFDGALYDEKRHLTPYSVFELNQLLNDGIKFTIATERTPATLMSEIGGLHLKLPVIAMDGAVLYDLNEKRYLACNGLSKEMTKKICEYLQEKDFHYFLNVVLQDVLLIYYRDFHNEEERKLYERARKSPYRNYVYGDVPEEGIPVYFLLVLKNEDADEVEQELRQMEGAEELLFLRDRSETPPDYCHLKIYHKNATKEYMVRRLLESVSGMGNRKVVAFGSNKNDISLMNWADLSYATADATPEAKAVADYQLRGHHGDGVVRTILHLYEPLPWEKIPPRRRKEKGEQKK</sequence>
<dbReference type="EMBL" id="FRAH01000078">
    <property type="protein sequence ID" value="SHL20187.1"/>
    <property type="molecule type" value="Genomic_DNA"/>
</dbReference>
<evidence type="ECO:0000256" key="1">
    <source>
        <dbReference type="ARBA" id="ARBA00004141"/>
    </source>
</evidence>
<gene>
    <name evidence="7" type="ORF">SAMN02745138_03054</name>
</gene>
<dbReference type="Proteomes" id="UP000183975">
    <property type="component" value="Unassembled WGS sequence"/>
</dbReference>
<dbReference type="GO" id="GO:0000287">
    <property type="term" value="F:magnesium ion binding"/>
    <property type="evidence" value="ECO:0007669"/>
    <property type="project" value="TreeGrafter"/>
</dbReference>
<comment type="subcellular location">
    <subcellularLocation>
        <location evidence="1">Membrane</location>
        <topology evidence="1">Multi-pass membrane protein</topology>
    </subcellularLocation>
</comment>
<feature type="domain" description="Integral membrane bound transporter" evidence="6">
    <location>
        <begin position="19"/>
        <end position="147"/>
    </location>
</feature>
<evidence type="ECO:0000256" key="5">
    <source>
        <dbReference type="SAM" id="Phobius"/>
    </source>
</evidence>
<accession>A0A1M6YPP6</accession>
<evidence type="ECO:0000313" key="7">
    <source>
        <dbReference type="EMBL" id="SHL20187.1"/>
    </source>
</evidence>
<dbReference type="InterPro" id="IPR036412">
    <property type="entry name" value="HAD-like_sf"/>
</dbReference>
<dbReference type="PANTHER" id="PTHR10000:SF8">
    <property type="entry name" value="HAD SUPERFAMILY HYDROLASE-LIKE, TYPE 3"/>
    <property type="match status" value="1"/>
</dbReference>
<name>A0A1M6YPP6_9FIRM</name>
<dbReference type="PANTHER" id="PTHR10000">
    <property type="entry name" value="PHOSPHOSERINE PHOSPHATASE"/>
    <property type="match status" value="1"/>
</dbReference>
<dbReference type="SUPFAM" id="SSF56784">
    <property type="entry name" value="HAD-like"/>
    <property type="match status" value="1"/>
</dbReference>
<keyword evidence="8" id="KW-1185">Reference proteome</keyword>
<feature type="transmembrane region" description="Helical" evidence="5">
    <location>
        <begin position="86"/>
        <end position="103"/>
    </location>
</feature>
<keyword evidence="3 5" id="KW-1133">Transmembrane helix</keyword>
<dbReference type="InterPro" id="IPR023214">
    <property type="entry name" value="HAD_sf"/>
</dbReference>
<dbReference type="Gene3D" id="3.40.50.1000">
    <property type="entry name" value="HAD superfamily/HAD-like"/>
    <property type="match status" value="1"/>
</dbReference>
<dbReference type="OrthoDB" id="1653617at2"/>
<reference evidence="7 8" key="1">
    <citation type="submission" date="2016-11" db="EMBL/GenBank/DDBJ databases">
        <authorList>
            <person name="Jaros S."/>
            <person name="Januszkiewicz K."/>
            <person name="Wedrychowicz H."/>
        </authorList>
    </citation>
    <scope>NUCLEOTIDE SEQUENCE [LARGE SCALE GENOMIC DNA]</scope>
    <source>
        <strain evidence="7 8">DSM 14214</strain>
    </source>
</reference>